<gene>
    <name evidence="1" type="ORF">ACFPUY_21710</name>
</gene>
<evidence type="ECO:0008006" key="3">
    <source>
        <dbReference type="Google" id="ProtNLM"/>
    </source>
</evidence>
<comment type="caution">
    <text evidence="1">The sequence shown here is derived from an EMBL/GenBank/DDBJ whole genome shotgun (WGS) entry which is preliminary data.</text>
</comment>
<dbReference type="Proteomes" id="UP001596096">
    <property type="component" value="Unassembled WGS sequence"/>
</dbReference>
<accession>A0ABW1BXB6</accession>
<name>A0ABW1BXB6_9ACTN</name>
<evidence type="ECO:0000313" key="1">
    <source>
        <dbReference type="EMBL" id="MFC5817722.1"/>
    </source>
</evidence>
<dbReference type="RefSeq" id="WP_219544542.1">
    <property type="nucleotide sequence ID" value="NZ_JAHKRN010000009.1"/>
</dbReference>
<reference evidence="2" key="1">
    <citation type="journal article" date="2019" name="Int. J. Syst. Evol. Microbiol.">
        <title>The Global Catalogue of Microorganisms (GCM) 10K type strain sequencing project: providing services to taxonomists for standard genome sequencing and annotation.</title>
        <authorList>
            <consortium name="The Broad Institute Genomics Platform"/>
            <consortium name="The Broad Institute Genome Sequencing Center for Infectious Disease"/>
            <person name="Wu L."/>
            <person name="Ma J."/>
        </authorList>
    </citation>
    <scope>NUCLEOTIDE SEQUENCE [LARGE SCALE GENOMIC DNA]</scope>
    <source>
        <strain evidence="2">CGMCC 4.7106</strain>
    </source>
</reference>
<protein>
    <recommendedName>
        <fullName evidence="3">Bacterial Ig-like domain-containing protein</fullName>
    </recommendedName>
</protein>
<proteinExistence type="predicted"/>
<keyword evidence="2" id="KW-1185">Reference proteome</keyword>
<evidence type="ECO:0000313" key="2">
    <source>
        <dbReference type="Proteomes" id="UP001596096"/>
    </source>
</evidence>
<sequence length="162" mass="16733">MCGEELRARSFETGKLTYFGWPTSSELPWTFSDDGTVIDHLVFGKLPRGLHTVEYRSIDAAGNHGAPGEFTVTTITGEHRGPLAVTGTLTASEAAAVLLTGNDAPVLSGSTVGGALACTGNTPAPADLGVPNALRGAGAGQRRELRDGAGGERYEAVQHLGE</sequence>
<dbReference type="EMBL" id="JBHSNW010000010">
    <property type="protein sequence ID" value="MFC5817722.1"/>
    <property type="molecule type" value="Genomic_DNA"/>
</dbReference>
<organism evidence="1 2">
    <name type="scientific">Nonomuraea harbinensis</name>
    <dbReference type="NCBI Taxonomy" id="1286938"/>
    <lineage>
        <taxon>Bacteria</taxon>
        <taxon>Bacillati</taxon>
        <taxon>Actinomycetota</taxon>
        <taxon>Actinomycetes</taxon>
        <taxon>Streptosporangiales</taxon>
        <taxon>Streptosporangiaceae</taxon>
        <taxon>Nonomuraea</taxon>
    </lineage>
</organism>